<dbReference type="SUPFAM" id="SSF48452">
    <property type="entry name" value="TPR-like"/>
    <property type="match status" value="1"/>
</dbReference>
<keyword evidence="2" id="KW-0863">Zinc-finger</keyword>
<dbReference type="EMBL" id="CP111023">
    <property type="protein sequence ID" value="WAR20720.1"/>
    <property type="molecule type" value="Genomic_DNA"/>
</dbReference>
<evidence type="ECO:0000256" key="2">
    <source>
        <dbReference type="PROSITE-ProRule" id="PRU00723"/>
    </source>
</evidence>
<sequence>MGLSREEAYEILELPVDSFNGSGYDSSDDDDDDDEEDLEEDVKYSNLFPDKIKLKQDWKKARDEGDITGKQLSAEEISRNAEELITEEEKEKRKAEKRRAKKKRRRDKKKQEKQENPSTELMSFDPNSAFFTKVVNKKKKDPRVPDSSSGRGKKDKNWPKGYFRQGRALAGLKMFPDAEQAFSQVLKLDKNCEDAVQELLREMGFTRPQAEAAIKRYGTVQAALDSLLAGVAENSLSVDREVYVSDDDDSFTPAANSRTQGASDTKMEFGPVKSVRCLPEKYCAFVNFASKEAAGKAMVGCQGVECNGQRLLIKFPDHPITNGNDHGTITLRKNQSNINKSNGTITIGSAVKSGAADKTKGPVNGNECYFWRTTGCTYGDKCRNLHIPSHRGLDKKPWQKD</sequence>
<feature type="region of interest" description="Disordered" evidence="3">
    <location>
        <begin position="14"/>
        <end position="43"/>
    </location>
</feature>
<proteinExistence type="predicted"/>
<name>A0ABY7FEU6_MYAAR</name>
<reference evidence="6" key="1">
    <citation type="submission" date="2022-11" db="EMBL/GenBank/DDBJ databases">
        <title>Centuries of genome instability and evolution in soft-shell clam transmissible cancer (bioRxiv).</title>
        <authorList>
            <person name="Hart S.F.M."/>
            <person name="Yonemitsu M.A."/>
            <person name="Giersch R.M."/>
            <person name="Beal B.F."/>
            <person name="Arriagada G."/>
            <person name="Davis B.W."/>
            <person name="Ostrander E.A."/>
            <person name="Goff S.P."/>
            <person name="Metzger M.J."/>
        </authorList>
    </citation>
    <scope>NUCLEOTIDE SEQUENCE</scope>
    <source>
        <strain evidence="6">MELC-2E11</strain>
        <tissue evidence="6">Siphon/mantle</tissue>
    </source>
</reference>
<dbReference type="PROSITE" id="PS50103">
    <property type="entry name" value="ZF_C3H1"/>
    <property type="match status" value="1"/>
</dbReference>
<accession>A0ABY7FEU6</accession>
<dbReference type="PROSITE" id="PS50102">
    <property type="entry name" value="RRM"/>
    <property type="match status" value="1"/>
</dbReference>
<dbReference type="Gene3D" id="1.25.40.10">
    <property type="entry name" value="Tetratricopeptide repeat domain"/>
    <property type="match status" value="1"/>
</dbReference>
<feature type="compositionally biased region" description="Polar residues" evidence="3">
    <location>
        <begin position="116"/>
        <end position="130"/>
    </location>
</feature>
<dbReference type="InterPro" id="IPR009060">
    <property type="entry name" value="UBA-like_sf"/>
</dbReference>
<feature type="compositionally biased region" description="Basic residues" evidence="3">
    <location>
        <begin position="95"/>
        <end position="108"/>
    </location>
</feature>
<keyword evidence="2" id="KW-0479">Metal-binding</keyword>
<organism evidence="6 7">
    <name type="scientific">Mya arenaria</name>
    <name type="common">Soft-shell clam</name>
    <dbReference type="NCBI Taxonomy" id="6604"/>
    <lineage>
        <taxon>Eukaryota</taxon>
        <taxon>Metazoa</taxon>
        <taxon>Spiralia</taxon>
        <taxon>Lophotrochozoa</taxon>
        <taxon>Mollusca</taxon>
        <taxon>Bivalvia</taxon>
        <taxon>Autobranchia</taxon>
        <taxon>Heteroconchia</taxon>
        <taxon>Euheterodonta</taxon>
        <taxon>Imparidentia</taxon>
        <taxon>Neoheterodontei</taxon>
        <taxon>Myida</taxon>
        <taxon>Myoidea</taxon>
        <taxon>Myidae</taxon>
        <taxon>Mya</taxon>
    </lineage>
</organism>
<dbReference type="PANTHER" id="PTHR47678">
    <property type="entry name" value="TETRATRICOPEPTIDE REPEAT PROTEIN 31"/>
    <property type="match status" value="1"/>
</dbReference>
<dbReference type="PANTHER" id="PTHR47678:SF4">
    <property type="entry name" value="SHOCK PROTEIN 70 (HSP70)-INTERACTING PROTEIN, PUTATIVE-RELATED"/>
    <property type="match status" value="1"/>
</dbReference>
<gene>
    <name evidence="6" type="ORF">MAR_014694</name>
</gene>
<dbReference type="InterPro" id="IPR012677">
    <property type="entry name" value="Nucleotide-bd_a/b_plait_sf"/>
</dbReference>
<dbReference type="InterPro" id="IPR011990">
    <property type="entry name" value="TPR-like_helical_dom_sf"/>
</dbReference>
<feature type="domain" description="RRM" evidence="4">
    <location>
        <begin position="240"/>
        <end position="318"/>
    </location>
</feature>
<evidence type="ECO:0000256" key="1">
    <source>
        <dbReference type="PROSITE-ProRule" id="PRU00176"/>
    </source>
</evidence>
<evidence type="ECO:0000256" key="3">
    <source>
        <dbReference type="SAM" id="MobiDB-lite"/>
    </source>
</evidence>
<feature type="compositionally biased region" description="Acidic residues" evidence="3">
    <location>
        <begin position="26"/>
        <end position="40"/>
    </location>
</feature>
<dbReference type="Pfam" id="PF00076">
    <property type="entry name" value="RRM_1"/>
    <property type="match status" value="1"/>
</dbReference>
<keyword evidence="7" id="KW-1185">Reference proteome</keyword>
<dbReference type="InterPro" id="IPR035979">
    <property type="entry name" value="RBD_domain_sf"/>
</dbReference>
<dbReference type="SUPFAM" id="SSF54928">
    <property type="entry name" value="RNA-binding domain, RBD"/>
    <property type="match status" value="1"/>
</dbReference>
<keyword evidence="2" id="KW-0862">Zinc</keyword>
<evidence type="ECO:0000259" key="4">
    <source>
        <dbReference type="PROSITE" id="PS50102"/>
    </source>
</evidence>
<protein>
    <submittedName>
        <fullName evidence="6">Uncharacterized protein</fullName>
    </submittedName>
</protein>
<feature type="region of interest" description="Disordered" evidence="3">
    <location>
        <begin position="57"/>
        <end position="161"/>
    </location>
</feature>
<evidence type="ECO:0000259" key="5">
    <source>
        <dbReference type="PROSITE" id="PS50103"/>
    </source>
</evidence>
<dbReference type="InterPro" id="IPR019734">
    <property type="entry name" value="TPR_rpt"/>
</dbReference>
<feature type="domain" description="C3H1-type" evidence="5">
    <location>
        <begin position="362"/>
        <end position="389"/>
    </location>
</feature>
<keyword evidence="1" id="KW-0694">RNA-binding</keyword>
<dbReference type="SMART" id="SM00028">
    <property type="entry name" value="TPR"/>
    <property type="match status" value="1"/>
</dbReference>
<dbReference type="InterPro" id="IPR000571">
    <property type="entry name" value="Znf_CCCH"/>
</dbReference>
<feature type="compositionally biased region" description="Basic and acidic residues" evidence="3">
    <location>
        <begin position="57"/>
        <end position="67"/>
    </location>
</feature>
<dbReference type="SUPFAM" id="SSF46934">
    <property type="entry name" value="UBA-like"/>
    <property type="match status" value="1"/>
</dbReference>
<dbReference type="InterPro" id="IPR000504">
    <property type="entry name" value="RRM_dom"/>
</dbReference>
<evidence type="ECO:0000313" key="6">
    <source>
        <dbReference type="EMBL" id="WAR20720.1"/>
    </source>
</evidence>
<dbReference type="Proteomes" id="UP001164746">
    <property type="component" value="Chromosome 12"/>
</dbReference>
<evidence type="ECO:0000313" key="7">
    <source>
        <dbReference type="Proteomes" id="UP001164746"/>
    </source>
</evidence>
<feature type="compositionally biased region" description="Basic and acidic residues" evidence="3">
    <location>
        <begin position="76"/>
        <end position="94"/>
    </location>
</feature>
<feature type="zinc finger region" description="C3H1-type" evidence="2">
    <location>
        <begin position="362"/>
        <end position="389"/>
    </location>
</feature>
<dbReference type="Gene3D" id="3.30.70.330">
    <property type="match status" value="1"/>
</dbReference>